<keyword evidence="10" id="KW-1185">Reference proteome</keyword>
<sequence>MVALGMPRHLVSPERFALAAYDALSANIAILDAQSIIVAVNRAWDDFAQEFAGAGPTANNGLGSNYLAISEATTGDDRPYALATAAGIRDLLAGRRKVAEIEYPCKVANEQRYYMARVTAFDQDGERFVVVAHEDITRRKRAELALESLNRELEARIEARTRELEEAGRAAERHNAELEESNRNLSQFASVAAHDLQEPLRLIGAYADLLRHRSYDRLDTRSQTHLGHLLDQVGRARQLVRDVLTLSRVAVRPTLQPVDMRALWDACIATFPWPDDTRLECADLPPVLGDAAQLRQLFLNLLGNALKFRSARPLELSLRVEVEGPQLHFQLTDNGIGIAPQHHEKVFVMFQRLHSRTPSGLGSSEAPTGGNGVGLAVCKMVVERHGGRLWLTSVEGQGTTFHFTLPAAPSAHGESAVQHRSAPVSE</sequence>
<dbReference type="InterPro" id="IPR050351">
    <property type="entry name" value="BphY/WalK/GraS-like"/>
</dbReference>
<reference evidence="9" key="1">
    <citation type="journal article" date="2014" name="Int. J. Syst. Evol. Microbiol.">
        <title>Complete genome sequence of Corynebacterium casei LMG S-19264T (=DSM 44701T), isolated from a smear-ripened cheese.</title>
        <authorList>
            <consortium name="US DOE Joint Genome Institute (JGI-PGF)"/>
            <person name="Walter F."/>
            <person name="Albersmeier A."/>
            <person name="Kalinowski J."/>
            <person name="Ruckert C."/>
        </authorList>
    </citation>
    <scope>NUCLEOTIDE SEQUENCE</scope>
    <source>
        <strain evidence="9">JCM 31311</strain>
    </source>
</reference>
<dbReference type="GO" id="GO:0000155">
    <property type="term" value="F:phosphorelay sensor kinase activity"/>
    <property type="evidence" value="ECO:0007669"/>
    <property type="project" value="InterPro"/>
</dbReference>
<dbReference type="InterPro" id="IPR036097">
    <property type="entry name" value="HisK_dim/P_sf"/>
</dbReference>
<dbReference type="GO" id="GO:0000156">
    <property type="term" value="F:phosphorelay response regulator activity"/>
    <property type="evidence" value="ECO:0007669"/>
    <property type="project" value="TreeGrafter"/>
</dbReference>
<evidence type="ECO:0000256" key="5">
    <source>
        <dbReference type="ARBA" id="ARBA00022777"/>
    </source>
</evidence>
<dbReference type="SUPFAM" id="SSF55785">
    <property type="entry name" value="PYP-like sensor domain (PAS domain)"/>
    <property type="match status" value="1"/>
</dbReference>
<dbReference type="Gene3D" id="3.30.450.20">
    <property type="entry name" value="PAS domain"/>
    <property type="match status" value="1"/>
</dbReference>
<dbReference type="EC" id="2.7.13.3" evidence="2"/>
<feature type="region of interest" description="Disordered" evidence="7">
    <location>
        <begin position="407"/>
        <end position="426"/>
    </location>
</feature>
<dbReference type="InterPro" id="IPR004358">
    <property type="entry name" value="Sig_transdc_His_kin-like_C"/>
</dbReference>
<dbReference type="CDD" id="cd00082">
    <property type="entry name" value="HisKA"/>
    <property type="match status" value="1"/>
</dbReference>
<dbReference type="PANTHER" id="PTHR42878">
    <property type="entry name" value="TWO-COMPONENT HISTIDINE KINASE"/>
    <property type="match status" value="1"/>
</dbReference>
<evidence type="ECO:0000256" key="3">
    <source>
        <dbReference type="ARBA" id="ARBA00022553"/>
    </source>
</evidence>
<evidence type="ECO:0000313" key="9">
    <source>
        <dbReference type="EMBL" id="GGR18603.1"/>
    </source>
</evidence>
<dbReference type="GO" id="GO:0007234">
    <property type="term" value="P:osmosensory signaling via phosphorelay pathway"/>
    <property type="evidence" value="ECO:0007669"/>
    <property type="project" value="TreeGrafter"/>
</dbReference>
<comment type="caution">
    <text evidence="9">The sequence shown here is derived from an EMBL/GenBank/DDBJ whole genome shotgun (WGS) entry which is preliminary data.</text>
</comment>
<dbReference type="InterPro" id="IPR003594">
    <property type="entry name" value="HATPase_dom"/>
</dbReference>
<dbReference type="SMART" id="SM00387">
    <property type="entry name" value="HATPase_c"/>
    <property type="match status" value="1"/>
</dbReference>
<dbReference type="Proteomes" id="UP000603865">
    <property type="component" value="Unassembled WGS sequence"/>
</dbReference>
<feature type="coiled-coil region" evidence="6">
    <location>
        <begin position="139"/>
        <end position="184"/>
    </location>
</feature>
<keyword evidence="4" id="KW-0808">Transferase</keyword>
<evidence type="ECO:0000256" key="4">
    <source>
        <dbReference type="ARBA" id="ARBA00022679"/>
    </source>
</evidence>
<name>A0A918CEZ2_9DEIO</name>
<keyword evidence="6" id="KW-0175">Coiled coil</keyword>
<dbReference type="InterPro" id="IPR005467">
    <property type="entry name" value="His_kinase_dom"/>
</dbReference>
<dbReference type="Gene3D" id="1.10.287.130">
    <property type="match status" value="1"/>
</dbReference>
<protein>
    <recommendedName>
        <fullName evidence="2">histidine kinase</fullName>
        <ecNumber evidence="2">2.7.13.3</ecNumber>
    </recommendedName>
</protein>
<evidence type="ECO:0000256" key="1">
    <source>
        <dbReference type="ARBA" id="ARBA00000085"/>
    </source>
</evidence>
<comment type="catalytic activity">
    <reaction evidence="1">
        <text>ATP + protein L-histidine = ADP + protein N-phospho-L-histidine.</text>
        <dbReference type="EC" id="2.7.13.3"/>
    </reaction>
</comment>
<evidence type="ECO:0000259" key="8">
    <source>
        <dbReference type="PROSITE" id="PS50109"/>
    </source>
</evidence>
<feature type="domain" description="Histidine kinase" evidence="8">
    <location>
        <begin position="191"/>
        <end position="409"/>
    </location>
</feature>
<reference evidence="9" key="2">
    <citation type="submission" date="2020-09" db="EMBL/GenBank/DDBJ databases">
        <authorList>
            <person name="Sun Q."/>
            <person name="Ohkuma M."/>
        </authorList>
    </citation>
    <scope>NUCLEOTIDE SEQUENCE</scope>
    <source>
        <strain evidence="9">JCM 31311</strain>
    </source>
</reference>
<dbReference type="PROSITE" id="PS50109">
    <property type="entry name" value="HIS_KIN"/>
    <property type="match status" value="1"/>
</dbReference>
<dbReference type="SUPFAM" id="SSF55874">
    <property type="entry name" value="ATPase domain of HSP90 chaperone/DNA topoisomerase II/histidine kinase"/>
    <property type="match status" value="1"/>
</dbReference>
<evidence type="ECO:0000256" key="7">
    <source>
        <dbReference type="SAM" id="MobiDB-lite"/>
    </source>
</evidence>
<dbReference type="AlphaFoldDB" id="A0A918CEZ2"/>
<keyword evidence="5" id="KW-0418">Kinase</keyword>
<dbReference type="SMART" id="SM00388">
    <property type="entry name" value="HisKA"/>
    <property type="match status" value="1"/>
</dbReference>
<accession>A0A918CEZ2</accession>
<proteinExistence type="predicted"/>
<evidence type="ECO:0000256" key="2">
    <source>
        <dbReference type="ARBA" id="ARBA00012438"/>
    </source>
</evidence>
<evidence type="ECO:0000313" key="10">
    <source>
        <dbReference type="Proteomes" id="UP000603865"/>
    </source>
</evidence>
<dbReference type="PANTHER" id="PTHR42878:SF15">
    <property type="entry name" value="BACTERIOPHYTOCHROME"/>
    <property type="match status" value="1"/>
</dbReference>
<dbReference type="Gene3D" id="3.30.565.10">
    <property type="entry name" value="Histidine kinase-like ATPase, C-terminal domain"/>
    <property type="match status" value="1"/>
</dbReference>
<dbReference type="SUPFAM" id="SSF47384">
    <property type="entry name" value="Homodimeric domain of signal transducing histidine kinase"/>
    <property type="match status" value="1"/>
</dbReference>
<dbReference type="EMBL" id="BMQL01000022">
    <property type="protein sequence ID" value="GGR18603.1"/>
    <property type="molecule type" value="Genomic_DNA"/>
</dbReference>
<gene>
    <name evidence="9" type="ORF">GCM10008957_34020</name>
</gene>
<dbReference type="Pfam" id="PF00512">
    <property type="entry name" value="HisKA"/>
    <property type="match status" value="1"/>
</dbReference>
<dbReference type="InterPro" id="IPR035965">
    <property type="entry name" value="PAS-like_dom_sf"/>
</dbReference>
<keyword evidence="3" id="KW-0597">Phosphoprotein</keyword>
<dbReference type="Pfam" id="PF02518">
    <property type="entry name" value="HATPase_c"/>
    <property type="match status" value="1"/>
</dbReference>
<evidence type="ECO:0000256" key="6">
    <source>
        <dbReference type="SAM" id="Coils"/>
    </source>
</evidence>
<dbReference type="InterPro" id="IPR036890">
    <property type="entry name" value="HATPase_C_sf"/>
</dbReference>
<dbReference type="GO" id="GO:0030295">
    <property type="term" value="F:protein kinase activator activity"/>
    <property type="evidence" value="ECO:0007669"/>
    <property type="project" value="TreeGrafter"/>
</dbReference>
<dbReference type="PRINTS" id="PR00344">
    <property type="entry name" value="BCTRLSENSOR"/>
</dbReference>
<dbReference type="InterPro" id="IPR003661">
    <property type="entry name" value="HisK_dim/P_dom"/>
</dbReference>
<organism evidence="9 10">
    <name type="scientific">Deinococcus ruber</name>
    <dbReference type="NCBI Taxonomy" id="1848197"/>
    <lineage>
        <taxon>Bacteria</taxon>
        <taxon>Thermotogati</taxon>
        <taxon>Deinococcota</taxon>
        <taxon>Deinococci</taxon>
        <taxon>Deinococcales</taxon>
        <taxon>Deinococcaceae</taxon>
        <taxon>Deinococcus</taxon>
    </lineage>
</organism>